<dbReference type="InterPro" id="IPR025161">
    <property type="entry name" value="IS402-like_dom"/>
</dbReference>
<evidence type="ECO:0000259" key="2">
    <source>
        <dbReference type="Pfam" id="PF13340"/>
    </source>
</evidence>
<keyword evidence="4" id="KW-1185">Reference proteome</keyword>
<dbReference type="InterPro" id="IPR052909">
    <property type="entry name" value="Transposase_6_like"/>
</dbReference>
<protein>
    <submittedName>
        <fullName evidence="3">Transposase</fullName>
    </submittedName>
</protein>
<dbReference type="AlphaFoldDB" id="A0AA37WQF0"/>
<evidence type="ECO:0000313" key="3">
    <source>
        <dbReference type="EMBL" id="GLS70000.1"/>
    </source>
</evidence>
<dbReference type="PANTHER" id="PTHR46637:SF1">
    <property type="entry name" value="BLL5188 PROTEIN"/>
    <property type="match status" value="1"/>
</dbReference>
<dbReference type="PANTHER" id="PTHR46637">
    <property type="entry name" value="TIS1421-TRANSPOSASE PROTEIN A"/>
    <property type="match status" value="1"/>
</dbReference>
<sequence>MADLFWLSDAQWAVIEPFMPKNQPGPERKDDRQIISGIVHVLTSGCRWRDCPAAYGPRTTVYNRFNRWSRRGFWKALLAALAKAGWSGEAAAIDSTYVRAQRSAHGGKGGPRRKGLAPRAAARPPRSTRSPMSSAAPASSC</sequence>
<gene>
    <name evidence="3" type="ORF">GCM10007890_20130</name>
</gene>
<dbReference type="EMBL" id="BSPL01000013">
    <property type="protein sequence ID" value="GLS70000.1"/>
    <property type="molecule type" value="Genomic_DNA"/>
</dbReference>
<proteinExistence type="predicted"/>
<dbReference type="NCBIfam" id="NF033580">
    <property type="entry name" value="transpos_IS5_3"/>
    <property type="match status" value="1"/>
</dbReference>
<feature type="region of interest" description="Disordered" evidence="1">
    <location>
        <begin position="100"/>
        <end position="141"/>
    </location>
</feature>
<evidence type="ECO:0000256" key="1">
    <source>
        <dbReference type="SAM" id="MobiDB-lite"/>
    </source>
</evidence>
<accession>A0AA37WQF0</accession>
<organism evidence="3 4">
    <name type="scientific">Methylobacterium tardum</name>
    <dbReference type="NCBI Taxonomy" id="374432"/>
    <lineage>
        <taxon>Bacteria</taxon>
        <taxon>Pseudomonadati</taxon>
        <taxon>Pseudomonadota</taxon>
        <taxon>Alphaproteobacteria</taxon>
        <taxon>Hyphomicrobiales</taxon>
        <taxon>Methylobacteriaceae</taxon>
        <taxon>Methylobacterium</taxon>
    </lineage>
</organism>
<feature type="compositionally biased region" description="Low complexity" evidence="1">
    <location>
        <begin position="117"/>
        <end position="141"/>
    </location>
</feature>
<dbReference type="Proteomes" id="UP001157440">
    <property type="component" value="Unassembled WGS sequence"/>
</dbReference>
<feature type="domain" description="Insertion element IS402-like" evidence="2">
    <location>
        <begin position="7"/>
        <end position="77"/>
    </location>
</feature>
<name>A0AA37WQF0_9HYPH</name>
<evidence type="ECO:0000313" key="4">
    <source>
        <dbReference type="Proteomes" id="UP001157440"/>
    </source>
</evidence>
<reference evidence="4" key="1">
    <citation type="journal article" date="2019" name="Int. J. Syst. Evol. Microbiol.">
        <title>The Global Catalogue of Microorganisms (GCM) 10K type strain sequencing project: providing services to taxonomists for standard genome sequencing and annotation.</title>
        <authorList>
            <consortium name="The Broad Institute Genomics Platform"/>
            <consortium name="The Broad Institute Genome Sequencing Center for Infectious Disease"/>
            <person name="Wu L."/>
            <person name="Ma J."/>
        </authorList>
    </citation>
    <scope>NUCLEOTIDE SEQUENCE [LARGE SCALE GENOMIC DNA]</scope>
    <source>
        <strain evidence="4">NBRC 103632</strain>
    </source>
</reference>
<dbReference type="Pfam" id="PF13340">
    <property type="entry name" value="DUF4096"/>
    <property type="match status" value="1"/>
</dbReference>
<comment type="caution">
    <text evidence="3">The sequence shown here is derived from an EMBL/GenBank/DDBJ whole genome shotgun (WGS) entry which is preliminary data.</text>
</comment>